<organism evidence="2 3">
    <name type="scientific">Tuber aestivum</name>
    <name type="common">summer truffle</name>
    <dbReference type="NCBI Taxonomy" id="59557"/>
    <lineage>
        <taxon>Eukaryota</taxon>
        <taxon>Fungi</taxon>
        <taxon>Dikarya</taxon>
        <taxon>Ascomycota</taxon>
        <taxon>Pezizomycotina</taxon>
        <taxon>Pezizomycetes</taxon>
        <taxon>Pezizales</taxon>
        <taxon>Tuberaceae</taxon>
        <taxon>Tuber</taxon>
    </lineage>
</organism>
<dbReference type="Proteomes" id="UP001412239">
    <property type="component" value="Unassembled WGS sequence"/>
</dbReference>
<gene>
    <name evidence="2" type="ORF">GSTUAT00007473001</name>
</gene>
<name>A0A292PPQ5_9PEZI</name>
<reference evidence="2" key="1">
    <citation type="submission" date="2015-10" db="EMBL/GenBank/DDBJ databases">
        <authorList>
            <person name="Regsiter A."/>
            <person name="william w."/>
        </authorList>
    </citation>
    <scope>NUCLEOTIDE SEQUENCE</scope>
    <source>
        <strain evidence="2">Montdore</strain>
    </source>
</reference>
<sequence length="565" mass="62761">MRFLKHLVKPPRGAALRTRHFRSLSGTSPLNDEDRTHSKDRGEGHSRKGSRGGRYQSSHASPYTDLHASSASKAPAEVLMTIFSFVCPHALDETYLSAEESAIELGCMLCDMRELSHCALVCRSWHGAAQLLQYRSIRLDSVHYCGLEEELQVRRKRGSLFQKQTSLLEVPERRMRLLYRTFQENEATATLTEFLKIPYMTRETCKQDLAPLVSLLPNLRYVDLPEGVYQDDPSCASLKAILYTRCPDLRKMSWAGGSEKGFVHLWIEPPWLCLQVVELTDMRVENQDLVRVLSSMPYLTNLKIKSMPWTTDAIFDSTATDAGPLPALQTLTIEDTPSITIAGLTAYLARPVASETLETLTITNTPIPVHSLHQILPLATRLTSLSIRAQVSRTISRQDVPLLASASLTHLAYDITDDDTSAKSLAKPSPSYYAYLSESLWDGGMPELKTLYVREPAFPARLQNDKASARASAATGWKRGLYLHTKGMEHLEWTKYSVRGVGRGLLVLPTPGGGGACSRASFFADPGDGNGGGKGRASFPGMPGDAEEHTPGKRERRKSRVDLWR</sequence>
<feature type="compositionally biased region" description="Polar residues" evidence="1">
    <location>
        <begin position="55"/>
        <end position="66"/>
    </location>
</feature>
<dbReference type="SUPFAM" id="SSF52047">
    <property type="entry name" value="RNI-like"/>
    <property type="match status" value="1"/>
</dbReference>
<protein>
    <submittedName>
        <fullName evidence="2">Uncharacterized protein</fullName>
    </submittedName>
</protein>
<keyword evidence="3" id="KW-1185">Reference proteome</keyword>
<dbReference type="Gene3D" id="3.80.10.10">
    <property type="entry name" value="Ribonuclease Inhibitor"/>
    <property type="match status" value="1"/>
</dbReference>
<dbReference type="EMBL" id="LN891131">
    <property type="protein sequence ID" value="CUS08463.1"/>
    <property type="molecule type" value="Genomic_DNA"/>
</dbReference>
<dbReference type="InterPro" id="IPR032675">
    <property type="entry name" value="LRR_dom_sf"/>
</dbReference>
<dbReference type="Gene3D" id="1.20.1280.50">
    <property type="match status" value="1"/>
</dbReference>
<feature type="region of interest" description="Disordered" evidence="1">
    <location>
        <begin position="526"/>
        <end position="565"/>
    </location>
</feature>
<dbReference type="AlphaFoldDB" id="A0A292PPQ5"/>
<evidence type="ECO:0000313" key="2">
    <source>
        <dbReference type="EMBL" id="CUS08463.1"/>
    </source>
</evidence>
<proteinExistence type="predicted"/>
<accession>A0A292PPQ5</accession>
<evidence type="ECO:0000256" key="1">
    <source>
        <dbReference type="SAM" id="MobiDB-lite"/>
    </source>
</evidence>
<feature type="region of interest" description="Disordered" evidence="1">
    <location>
        <begin position="15"/>
        <end position="66"/>
    </location>
</feature>
<evidence type="ECO:0000313" key="3">
    <source>
        <dbReference type="Proteomes" id="UP001412239"/>
    </source>
</evidence>
<feature type="compositionally biased region" description="Basic and acidic residues" evidence="1">
    <location>
        <begin position="32"/>
        <end position="46"/>
    </location>
</feature>